<evidence type="ECO:0000256" key="4">
    <source>
        <dbReference type="ARBA" id="ARBA00022989"/>
    </source>
</evidence>
<comment type="subcellular location">
    <subcellularLocation>
        <location evidence="1">Cell membrane</location>
        <topology evidence="1">Multi-pass membrane protein</topology>
    </subcellularLocation>
</comment>
<dbReference type="Pfam" id="PF07690">
    <property type="entry name" value="MFS_1"/>
    <property type="match status" value="1"/>
</dbReference>
<accession>A0ABV8CUV7</accession>
<dbReference type="InterPro" id="IPR020846">
    <property type="entry name" value="MFS_dom"/>
</dbReference>
<evidence type="ECO:0000256" key="2">
    <source>
        <dbReference type="ARBA" id="ARBA00022448"/>
    </source>
</evidence>
<sequence>MAFFTCGFHMSIIETHLHSQYISYGFSPRLVAFAFSIYGIAAVLGSIGSGVLLNYFNHKWVLASIYASRLLIPALLLVLPKTVFLVYVTAFLFGLTGNATVPPTSSLIIKEFGPKALGALFGIAYLFHQFGAFVSSWLGGILLEVTHSYNLIWFLAMVLSLSAAGMIAQISQKEESSI</sequence>
<dbReference type="SUPFAM" id="SSF103473">
    <property type="entry name" value="MFS general substrate transporter"/>
    <property type="match status" value="1"/>
</dbReference>
<feature type="transmembrane region" description="Helical" evidence="6">
    <location>
        <begin position="30"/>
        <end position="53"/>
    </location>
</feature>
<evidence type="ECO:0000256" key="1">
    <source>
        <dbReference type="ARBA" id="ARBA00004651"/>
    </source>
</evidence>
<feature type="transmembrane region" description="Helical" evidence="6">
    <location>
        <begin position="116"/>
        <end position="139"/>
    </location>
</feature>
<evidence type="ECO:0000256" key="5">
    <source>
        <dbReference type="ARBA" id="ARBA00023136"/>
    </source>
</evidence>
<dbReference type="Gene3D" id="1.20.1250.20">
    <property type="entry name" value="MFS general substrate transporter like domains"/>
    <property type="match status" value="1"/>
</dbReference>
<dbReference type="InterPro" id="IPR011701">
    <property type="entry name" value="MFS"/>
</dbReference>
<keyword evidence="4 6" id="KW-1133">Transmembrane helix</keyword>
<gene>
    <name evidence="8" type="ORF">ACFORF_04275</name>
</gene>
<dbReference type="InterPro" id="IPR036259">
    <property type="entry name" value="MFS_trans_sf"/>
</dbReference>
<feature type="transmembrane region" description="Helical" evidence="6">
    <location>
        <begin position="151"/>
        <end position="170"/>
    </location>
</feature>
<protein>
    <submittedName>
        <fullName evidence="8">MFS transporter</fullName>
    </submittedName>
</protein>
<dbReference type="RefSeq" id="WP_380425925.1">
    <property type="nucleotide sequence ID" value="NZ_JBHRZV010000029.1"/>
</dbReference>
<feature type="transmembrane region" description="Helical" evidence="6">
    <location>
        <begin position="84"/>
        <end position="104"/>
    </location>
</feature>
<evidence type="ECO:0000256" key="3">
    <source>
        <dbReference type="ARBA" id="ARBA00022692"/>
    </source>
</evidence>
<name>A0ABV8CUV7_9STRE</name>
<organism evidence="8 9">
    <name type="scientific">Streptococcus caprae</name>
    <dbReference type="NCBI Taxonomy" id="1640501"/>
    <lineage>
        <taxon>Bacteria</taxon>
        <taxon>Bacillati</taxon>
        <taxon>Bacillota</taxon>
        <taxon>Bacilli</taxon>
        <taxon>Lactobacillales</taxon>
        <taxon>Streptococcaceae</taxon>
        <taxon>Streptococcus</taxon>
    </lineage>
</organism>
<comment type="caution">
    <text evidence="8">The sequence shown here is derived from an EMBL/GenBank/DDBJ whole genome shotgun (WGS) entry which is preliminary data.</text>
</comment>
<evidence type="ECO:0000313" key="8">
    <source>
        <dbReference type="EMBL" id="MFC3927828.1"/>
    </source>
</evidence>
<evidence type="ECO:0000313" key="9">
    <source>
        <dbReference type="Proteomes" id="UP001595807"/>
    </source>
</evidence>
<keyword evidence="5 6" id="KW-0472">Membrane</keyword>
<keyword evidence="2" id="KW-0813">Transport</keyword>
<keyword evidence="3 6" id="KW-0812">Transmembrane</keyword>
<reference evidence="9" key="1">
    <citation type="journal article" date="2019" name="Int. J. Syst. Evol. Microbiol.">
        <title>The Global Catalogue of Microorganisms (GCM) 10K type strain sequencing project: providing services to taxonomists for standard genome sequencing and annotation.</title>
        <authorList>
            <consortium name="The Broad Institute Genomics Platform"/>
            <consortium name="The Broad Institute Genome Sequencing Center for Infectious Disease"/>
            <person name="Wu L."/>
            <person name="Ma J."/>
        </authorList>
    </citation>
    <scope>NUCLEOTIDE SEQUENCE [LARGE SCALE GENOMIC DNA]</scope>
    <source>
        <strain evidence="9">CCUG 67170</strain>
    </source>
</reference>
<feature type="domain" description="Major facilitator superfamily (MFS) profile" evidence="7">
    <location>
        <begin position="1"/>
        <end position="178"/>
    </location>
</feature>
<keyword evidence="9" id="KW-1185">Reference proteome</keyword>
<dbReference type="PROSITE" id="PS50850">
    <property type="entry name" value="MFS"/>
    <property type="match status" value="1"/>
</dbReference>
<evidence type="ECO:0000256" key="6">
    <source>
        <dbReference type="SAM" id="Phobius"/>
    </source>
</evidence>
<evidence type="ECO:0000259" key="7">
    <source>
        <dbReference type="PROSITE" id="PS50850"/>
    </source>
</evidence>
<proteinExistence type="predicted"/>
<dbReference type="Proteomes" id="UP001595807">
    <property type="component" value="Unassembled WGS sequence"/>
</dbReference>
<dbReference type="EMBL" id="JBHRZV010000029">
    <property type="protein sequence ID" value="MFC3927828.1"/>
    <property type="molecule type" value="Genomic_DNA"/>
</dbReference>